<feature type="region of interest" description="Disordered" evidence="1">
    <location>
        <begin position="23"/>
        <end position="56"/>
    </location>
</feature>
<sequence length="103" mass="11375">MNRQIVDKYISNVVHKNKSCCGVQSPGLPENKSDSAVMNRSPPKRLPGGARISPYRRRGFLGMPKEAEKLQLNMLYAESNKNSQELEPYPSTRQGSGSLSPAV</sequence>
<proteinExistence type="predicted"/>
<organism evidence="2 3">
    <name type="scientific">Hibiscus sabdariffa</name>
    <name type="common">roselle</name>
    <dbReference type="NCBI Taxonomy" id="183260"/>
    <lineage>
        <taxon>Eukaryota</taxon>
        <taxon>Viridiplantae</taxon>
        <taxon>Streptophyta</taxon>
        <taxon>Embryophyta</taxon>
        <taxon>Tracheophyta</taxon>
        <taxon>Spermatophyta</taxon>
        <taxon>Magnoliopsida</taxon>
        <taxon>eudicotyledons</taxon>
        <taxon>Gunneridae</taxon>
        <taxon>Pentapetalae</taxon>
        <taxon>rosids</taxon>
        <taxon>malvids</taxon>
        <taxon>Malvales</taxon>
        <taxon>Malvaceae</taxon>
        <taxon>Malvoideae</taxon>
        <taxon>Hibiscus</taxon>
    </lineage>
</organism>
<evidence type="ECO:0000256" key="1">
    <source>
        <dbReference type="SAM" id="MobiDB-lite"/>
    </source>
</evidence>
<dbReference type="Proteomes" id="UP001396334">
    <property type="component" value="Unassembled WGS sequence"/>
</dbReference>
<name>A0ABR2P8T3_9ROSI</name>
<dbReference type="EMBL" id="JBBPBN010000077">
    <property type="protein sequence ID" value="KAK8984570.1"/>
    <property type="molecule type" value="Genomic_DNA"/>
</dbReference>
<reference evidence="2 3" key="1">
    <citation type="journal article" date="2024" name="G3 (Bethesda)">
        <title>Genome assembly of Hibiscus sabdariffa L. provides insights into metabolisms of medicinal natural products.</title>
        <authorList>
            <person name="Kim T."/>
        </authorList>
    </citation>
    <scope>NUCLEOTIDE SEQUENCE [LARGE SCALE GENOMIC DNA]</scope>
    <source>
        <strain evidence="2">TK-2024</strain>
        <tissue evidence="2">Old leaves</tissue>
    </source>
</reference>
<feature type="region of interest" description="Disordered" evidence="1">
    <location>
        <begin position="79"/>
        <end position="103"/>
    </location>
</feature>
<protein>
    <submittedName>
        <fullName evidence="2">Uncharacterized protein</fullName>
    </submittedName>
</protein>
<gene>
    <name evidence="2" type="ORF">V6N11_047791</name>
</gene>
<evidence type="ECO:0000313" key="2">
    <source>
        <dbReference type="EMBL" id="KAK8984570.1"/>
    </source>
</evidence>
<comment type="caution">
    <text evidence="2">The sequence shown here is derived from an EMBL/GenBank/DDBJ whole genome shotgun (WGS) entry which is preliminary data.</text>
</comment>
<evidence type="ECO:0000313" key="3">
    <source>
        <dbReference type="Proteomes" id="UP001396334"/>
    </source>
</evidence>
<accession>A0ABR2P8T3</accession>
<keyword evidence="3" id="KW-1185">Reference proteome</keyword>